<evidence type="ECO:0000256" key="7">
    <source>
        <dbReference type="ARBA" id="ARBA00048754"/>
    </source>
</evidence>
<feature type="binding site" evidence="9">
    <location>
        <position position="212"/>
    </location>
    <ligand>
        <name>FMN</name>
        <dbReference type="ChEBI" id="CHEBI:58210"/>
    </ligand>
</feature>
<keyword evidence="12" id="KW-1185">Reference proteome</keyword>
<dbReference type="InterPro" id="IPR000262">
    <property type="entry name" value="FMN-dep_DH"/>
</dbReference>
<accession>A0A069RGT8</accession>
<evidence type="ECO:0000256" key="2">
    <source>
        <dbReference type="ARBA" id="ARBA00022630"/>
    </source>
</evidence>
<dbReference type="PROSITE" id="PS51349">
    <property type="entry name" value="FMN_HYDROXY_ACID_DH_2"/>
    <property type="match status" value="1"/>
</dbReference>
<evidence type="ECO:0000256" key="6">
    <source>
        <dbReference type="ARBA" id="ARBA00029513"/>
    </source>
</evidence>
<evidence type="ECO:0000256" key="4">
    <source>
        <dbReference type="ARBA" id="ARBA00023002"/>
    </source>
</evidence>
<feature type="binding site" evidence="9">
    <location>
        <begin position="267"/>
        <end position="271"/>
    </location>
    <ligand>
        <name>FMN</name>
        <dbReference type="ChEBI" id="CHEBI:58210"/>
    </ligand>
</feature>
<protein>
    <recommendedName>
        <fullName evidence="6">L-lactate oxidase</fullName>
    </recommendedName>
</protein>
<feature type="binding site" evidence="9">
    <location>
        <position position="234"/>
    </location>
    <ligand>
        <name>FMN</name>
        <dbReference type="ChEBI" id="CHEBI:58210"/>
    </ligand>
</feature>
<dbReference type="InterPro" id="IPR012133">
    <property type="entry name" value="Alpha-hydoxy_acid_DH_FMN"/>
</dbReference>
<dbReference type="SUPFAM" id="SSF51395">
    <property type="entry name" value="FMN-linked oxidoreductases"/>
    <property type="match status" value="1"/>
</dbReference>
<dbReference type="EMBL" id="JJMM01000005">
    <property type="protein sequence ID" value="KDR96003.1"/>
    <property type="molecule type" value="Genomic_DNA"/>
</dbReference>
<dbReference type="InterPro" id="IPR037396">
    <property type="entry name" value="FMN_HAD"/>
</dbReference>
<evidence type="ECO:0000313" key="11">
    <source>
        <dbReference type="EMBL" id="KDR96003.1"/>
    </source>
</evidence>
<feature type="domain" description="FMN hydroxy acid dehydrogenase" evidence="10">
    <location>
        <begin position="37"/>
        <end position="341"/>
    </location>
</feature>
<dbReference type="PANTHER" id="PTHR10578:SF107">
    <property type="entry name" value="2-HYDROXYACID OXIDASE 1"/>
    <property type="match status" value="1"/>
</dbReference>
<comment type="caution">
    <text evidence="11">The sequence shown here is derived from an EMBL/GenBank/DDBJ whole genome shotgun (WGS) entry which is preliminary data.</text>
</comment>
<keyword evidence="2 9" id="KW-0285">Flavoprotein</keyword>
<dbReference type="PANTHER" id="PTHR10578">
    <property type="entry name" value="S -2-HYDROXY-ACID OXIDASE-RELATED"/>
    <property type="match status" value="1"/>
</dbReference>
<evidence type="ECO:0000256" key="1">
    <source>
        <dbReference type="ARBA" id="ARBA00001917"/>
    </source>
</evidence>
<dbReference type="GO" id="GO:0016491">
    <property type="term" value="F:oxidoreductase activity"/>
    <property type="evidence" value="ECO:0007669"/>
    <property type="project" value="UniProtKB-KW"/>
</dbReference>
<feature type="binding site" evidence="9">
    <location>
        <position position="151"/>
    </location>
    <ligand>
        <name>glyoxylate</name>
        <dbReference type="ChEBI" id="CHEBI:36655"/>
    </ligand>
</feature>
<dbReference type="STRING" id="1121324.CLIT_5c00130"/>
<feature type="active site" description="Proton acceptor" evidence="8">
    <location>
        <position position="236"/>
    </location>
</feature>
<keyword evidence="3 9" id="KW-0288">FMN</keyword>
<evidence type="ECO:0000256" key="5">
    <source>
        <dbReference type="ARBA" id="ARBA00024042"/>
    </source>
</evidence>
<dbReference type="CDD" id="cd02809">
    <property type="entry name" value="alpha_hydroxyacid_oxid_FMN"/>
    <property type="match status" value="1"/>
</dbReference>
<comment type="cofactor">
    <cofactor evidence="1">
        <name>FMN</name>
        <dbReference type="ChEBI" id="CHEBI:58210"/>
    </cofactor>
</comment>
<feature type="binding site" evidence="9">
    <location>
        <position position="130"/>
    </location>
    <ligand>
        <name>FMN</name>
        <dbReference type="ChEBI" id="CHEBI:58210"/>
    </ligand>
</feature>
<dbReference type="RefSeq" id="WP_038262451.1">
    <property type="nucleotide sequence ID" value="NZ_FSRH01000007.1"/>
</dbReference>
<feature type="binding site" evidence="9">
    <location>
        <position position="236"/>
    </location>
    <ligand>
        <name>FMN</name>
        <dbReference type="ChEBI" id="CHEBI:58210"/>
    </ligand>
</feature>
<comment type="similarity">
    <text evidence="5">Belongs to the FMN-dependent alpha-hydroxy acid dehydrogenase family.</text>
</comment>
<evidence type="ECO:0000256" key="3">
    <source>
        <dbReference type="ARBA" id="ARBA00022643"/>
    </source>
</evidence>
<comment type="catalytic activity">
    <reaction evidence="7">
        <text>(S)-lactate + O2 = pyruvate + H2O2</text>
        <dbReference type="Rhea" id="RHEA:55868"/>
        <dbReference type="ChEBI" id="CHEBI:15361"/>
        <dbReference type="ChEBI" id="CHEBI:15379"/>
        <dbReference type="ChEBI" id="CHEBI:16240"/>
        <dbReference type="ChEBI" id="CHEBI:16651"/>
    </reaction>
    <physiologicalReaction direction="left-to-right" evidence="7">
        <dbReference type="Rhea" id="RHEA:55869"/>
    </physiologicalReaction>
</comment>
<dbReference type="PIRSF" id="PIRSF000138">
    <property type="entry name" value="Al-hdrx_acd_dh"/>
    <property type="match status" value="1"/>
</dbReference>
<evidence type="ECO:0000256" key="8">
    <source>
        <dbReference type="PIRSR" id="PIRSR000138-1"/>
    </source>
</evidence>
<evidence type="ECO:0000313" key="12">
    <source>
        <dbReference type="Proteomes" id="UP000027946"/>
    </source>
</evidence>
<dbReference type="eggNOG" id="COG1304">
    <property type="taxonomic scope" value="Bacteria"/>
</dbReference>
<evidence type="ECO:0000256" key="9">
    <source>
        <dbReference type="PIRSR" id="PIRSR000138-2"/>
    </source>
</evidence>
<feature type="binding site" evidence="9">
    <location>
        <position position="239"/>
    </location>
    <ligand>
        <name>glyoxylate</name>
        <dbReference type="ChEBI" id="CHEBI:36655"/>
    </ligand>
</feature>
<dbReference type="GO" id="GO:0010181">
    <property type="term" value="F:FMN binding"/>
    <property type="evidence" value="ECO:0007669"/>
    <property type="project" value="InterPro"/>
</dbReference>
<dbReference type="Pfam" id="PF01070">
    <property type="entry name" value="FMN_dh"/>
    <property type="match status" value="2"/>
</dbReference>
<gene>
    <name evidence="11" type="primary">lldD</name>
    <name evidence="11" type="ORF">CLIT_5c00130</name>
</gene>
<keyword evidence="4 11" id="KW-0560">Oxidoreductase</keyword>
<dbReference type="InterPro" id="IPR013785">
    <property type="entry name" value="Aldolase_TIM"/>
</dbReference>
<dbReference type="Gene3D" id="3.20.20.70">
    <property type="entry name" value="Aldolase class I"/>
    <property type="match status" value="1"/>
</dbReference>
<proteinExistence type="inferred from homology"/>
<dbReference type="OrthoDB" id="9770452at2"/>
<reference evidence="11 12" key="1">
    <citation type="submission" date="2014-03" db="EMBL/GenBank/DDBJ databases">
        <title>Genome sequence of Clostridium litorale W6, DSM 5388.</title>
        <authorList>
            <person name="Poehlein A."/>
            <person name="Jagirdar A."/>
            <person name="Khonsari B."/>
            <person name="Chibani C.M."/>
            <person name="Gutierrez Gutierrez D.A."/>
            <person name="Davydova E."/>
            <person name="Alghaithi H.S."/>
            <person name="Nair K.P."/>
            <person name="Dhamotharan K."/>
            <person name="Chandran L."/>
            <person name="G W."/>
            <person name="Daniel R."/>
        </authorList>
    </citation>
    <scope>NUCLEOTIDE SEQUENCE [LARGE SCALE GENOMIC DNA]</scope>
    <source>
        <strain evidence="11 12">W6</strain>
    </source>
</reference>
<dbReference type="AlphaFoldDB" id="A0A069RGT8"/>
<dbReference type="Proteomes" id="UP000027946">
    <property type="component" value="Unassembled WGS sequence"/>
</dbReference>
<name>A0A069RGT8_PEPLI</name>
<evidence type="ECO:0000259" key="10">
    <source>
        <dbReference type="PROSITE" id="PS51349"/>
    </source>
</evidence>
<sequence length="343" mass="35995">MDIKDVKQLARERMKGYCNVCRECNGVACAGQVPGMGGAGTGDAFKRNFEALKNVKVVLRTLHNSKDPDTGIEVLGQKLSLPLITAPVTGSGINMGGYLTEEQYCDAVVEGSKAAGTMAMVGDSGKPEFYVAGLDSVKRAGGEGIAIIKPRENDAVIERIKMAEEAGVKMVGMDIDGAGLVTMALFGQPVGPKSVEDLAQIKKSTDLPFILKGIMTPEEAELAVEAGVDAIVVSNHGGRVLNHTMGVAEALPAIARAVKGKITILADGNVREGVDILKYIALGADAVLAARPVIWGAVAGNEDGVKTVIDTFRNQLYQAMILTGCNDVKSIDESKIVNLNAVK</sequence>
<organism evidence="11 12">
    <name type="scientific">Peptoclostridium litorale DSM 5388</name>
    <dbReference type="NCBI Taxonomy" id="1121324"/>
    <lineage>
        <taxon>Bacteria</taxon>
        <taxon>Bacillati</taxon>
        <taxon>Bacillota</taxon>
        <taxon>Clostridia</taxon>
        <taxon>Peptostreptococcales</taxon>
        <taxon>Peptoclostridiaceae</taxon>
        <taxon>Peptoclostridium</taxon>
    </lineage>
</organism>